<evidence type="ECO:0000256" key="5">
    <source>
        <dbReference type="ARBA" id="ARBA00022741"/>
    </source>
</evidence>
<evidence type="ECO:0000256" key="6">
    <source>
        <dbReference type="ARBA" id="ARBA00022777"/>
    </source>
</evidence>
<dbReference type="InterPro" id="IPR027417">
    <property type="entry name" value="P-loop_NTPase"/>
</dbReference>
<proteinExistence type="inferred from homology"/>
<evidence type="ECO:0000313" key="12">
    <source>
        <dbReference type="Proteomes" id="UP000070263"/>
    </source>
</evidence>
<reference evidence="11 12" key="1">
    <citation type="journal article" date="2016" name="Sci. Rep.">
        <title>Metabolic traits of an uncultured archaeal lineage -MSBL1- from brine pools of the Red Sea.</title>
        <authorList>
            <person name="Mwirichia R."/>
            <person name="Alam I."/>
            <person name="Rashid M."/>
            <person name="Vinu M."/>
            <person name="Ba-Alawi W."/>
            <person name="Anthony Kamau A."/>
            <person name="Kamanda Ngugi D."/>
            <person name="Goker M."/>
            <person name="Klenk H.P."/>
            <person name="Bajic V."/>
            <person name="Stingl U."/>
        </authorList>
    </citation>
    <scope>NUCLEOTIDE SEQUENCE [LARGE SCALE GENOMIC DNA]</scope>
    <source>
        <strain evidence="11">SCGC-AAA382A20</strain>
    </source>
</reference>
<dbReference type="NCBIfam" id="TIGR02173">
    <property type="entry name" value="cyt_kin_arch"/>
    <property type="match status" value="1"/>
</dbReference>
<dbReference type="AlphaFoldDB" id="A0A133VH80"/>
<evidence type="ECO:0000256" key="10">
    <source>
        <dbReference type="HAMAP-Rule" id="MF_00239"/>
    </source>
</evidence>
<dbReference type="Proteomes" id="UP000070263">
    <property type="component" value="Unassembled WGS sequence"/>
</dbReference>
<evidence type="ECO:0000256" key="1">
    <source>
        <dbReference type="ARBA" id="ARBA00004496"/>
    </source>
</evidence>
<dbReference type="Gene3D" id="3.40.50.300">
    <property type="entry name" value="P-loop containing nucleotide triphosphate hydrolases"/>
    <property type="match status" value="1"/>
</dbReference>
<keyword evidence="4 10" id="KW-0808">Transferase</keyword>
<protein>
    <recommendedName>
        <fullName evidence="10">Cytidylate kinase</fullName>
        <shortName evidence="10">CK</shortName>
        <ecNumber evidence="10">2.7.4.25</ecNumber>
    </recommendedName>
    <alternativeName>
        <fullName evidence="10">Cytidine monophosphate kinase</fullName>
        <shortName evidence="10">CMP kinase</shortName>
    </alternativeName>
</protein>
<dbReference type="InterPro" id="IPR011994">
    <property type="entry name" value="Cytidylate_kinase_dom"/>
</dbReference>
<comment type="catalytic activity">
    <reaction evidence="9 10">
        <text>CMP + ATP = CDP + ADP</text>
        <dbReference type="Rhea" id="RHEA:11600"/>
        <dbReference type="ChEBI" id="CHEBI:30616"/>
        <dbReference type="ChEBI" id="CHEBI:58069"/>
        <dbReference type="ChEBI" id="CHEBI:60377"/>
        <dbReference type="ChEBI" id="CHEBI:456216"/>
        <dbReference type="EC" id="2.7.4.25"/>
    </reaction>
</comment>
<dbReference type="EMBL" id="LHYE01000078">
    <property type="protein sequence ID" value="KXB05803.1"/>
    <property type="molecule type" value="Genomic_DNA"/>
</dbReference>
<evidence type="ECO:0000256" key="9">
    <source>
        <dbReference type="ARBA" id="ARBA00048478"/>
    </source>
</evidence>
<comment type="subcellular location">
    <subcellularLocation>
        <location evidence="1 10">Cytoplasm</location>
    </subcellularLocation>
</comment>
<dbReference type="GO" id="GO:0036431">
    <property type="term" value="F:dCMP kinase activity"/>
    <property type="evidence" value="ECO:0007669"/>
    <property type="project" value="InterPro"/>
</dbReference>
<dbReference type="GO" id="GO:0005524">
    <property type="term" value="F:ATP binding"/>
    <property type="evidence" value="ECO:0007669"/>
    <property type="project" value="UniProtKB-UniRule"/>
</dbReference>
<comment type="caution">
    <text evidence="11">The sequence shown here is derived from an EMBL/GenBank/DDBJ whole genome shotgun (WGS) entry which is preliminary data.</text>
</comment>
<comment type="catalytic activity">
    <reaction evidence="8 10">
        <text>dCMP + ATP = dCDP + ADP</text>
        <dbReference type="Rhea" id="RHEA:25094"/>
        <dbReference type="ChEBI" id="CHEBI:30616"/>
        <dbReference type="ChEBI" id="CHEBI:57566"/>
        <dbReference type="ChEBI" id="CHEBI:58593"/>
        <dbReference type="ChEBI" id="CHEBI:456216"/>
        <dbReference type="EC" id="2.7.4.25"/>
    </reaction>
</comment>
<keyword evidence="6 10" id="KW-0418">Kinase</keyword>
<keyword evidence="7 10" id="KW-0067">ATP-binding</keyword>
<evidence type="ECO:0000256" key="3">
    <source>
        <dbReference type="ARBA" id="ARBA00022490"/>
    </source>
</evidence>
<dbReference type="SUPFAM" id="SSF52540">
    <property type="entry name" value="P-loop containing nucleoside triphosphate hydrolases"/>
    <property type="match status" value="1"/>
</dbReference>
<keyword evidence="12" id="KW-1185">Reference proteome</keyword>
<evidence type="ECO:0000256" key="7">
    <source>
        <dbReference type="ARBA" id="ARBA00022840"/>
    </source>
</evidence>
<feature type="binding site" evidence="10">
    <location>
        <begin position="8"/>
        <end position="16"/>
    </location>
    <ligand>
        <name>ATP</name>
        <dbReference type="ChEBI" id="CHEBI:30616"/>
    </ligand>
</feature>
<dbReference type="EC" id="2.7.4.25" evidence="10"/>
<dbReference type="InterPro" id="IPR011892">
    <property type="entry name" value="Cyt_kin_arch"/>
</dbReference>
<dbReference type="HAMAP" id="MF_00239">
    <property type="entry name" value="Cytidyl_kinase_type2"/>
    <property type="match status" value="1"/>
</dbReference>
<dbReference type="Pfam" id="PF13189">
    <property type="entry name" value="Cytidylate_kin2"/>
    <property type="match status" value="1"/>
</dbReference>
<name>A0A133VH80_9EURY</name>
<dbReference type="GO" id="GO:0006220">
    <property type="term" value="P:pyrimidine nucleotide metabolic process"/>
    <property type="evidence" value="ECO:0007669"/>
    <property type="project" value="UniProtKB-UniRule"/>
</dbReference>
<keyword evidence="3 10" id="KW-0963">Cytoplasm</keyword>
<evidence type="ECO:0000313" key="11">
    <source>
        <dbReference type="EMBL" id="KXB05803.1"/>
    </source>
</evidence>
<accession>A0A133VH80</accession>
<dbReference type="GO" id="GO:0005737">
    <property type="term" value="C:cytoplasm"/>
    <property type="evidence" value="ECO:0007669"/>
    <property type="project" value="UniProtKB-SubCell"/>
</dbReference>
<evidence type="ECO:0000256" key="2">
    <source>
        <dbReference type="ARBA" id="ARBA00011005"/>
    </source>
</evidence>
<dbReference type="GO" id="GO:0036430">
    <property type="term" value="F:CMP kinase activity"/>
    <property type="evidence" value="ECO:0007669"/>
    <property type="project" value="RHEA"/>
</dbReference>
<evidence type="ECO:0000256" key="8">
    <source>
        <dbReference type="ARBA" id="ARBA00047615"/>
    </source>
</evidence>
<gene>
    <name evidence="10" type="primary">cmk</name>
    <name evidence="11" type="ORF">AKJ51_04760</name>
</gene>
<sequence length="175" mass="20132">MVTVAVSGLHGTGKTTASKALAKRFDLRYVSAGEVFREMARERGMSLKRFSDYVEEHPEIDEKIDDRTAREAEKDNVLIDARLAGWMAEGADLRILLTSGLEERVQRISKRECRPYEEVKRETIAREKSEKKRYSEHYGIDVDDHSVFDLILDTGKFNEEEMIKILEHAIKLVSN</sequence>
<organism evidence="11 12">
    <name type="scientific">candidate division MSBL1 archaeon SCGC-AAA382A20</name>
    <dbReference type="NCBI Taxonomy" id="1698280"/>
    <lineage>
        <taxon>Archaea</taxon>
        <taxon>Methanobacteriati</taxon>
        <taxon>Methanobacteriota</taxon>
        <taxon>candidate division MSBL1</taxon>
    </lineage>
</organism>
<keyword evidence="5 10" id="KW-0547">Nucleotide-binding</keyword>
<evidence type="ECO:0000256" key="4">
    <source>
        <dbReference type="ARBA" id="ARBA00022679"/>
    </source>
</evidence>
<dbReference type="CDD" id="cd02020">
    <property type="entry name" value="CMPK"/>
    <property type="match status" value="1"/>
</dbReference>
<comment type="similarity">
    <text evidence="2 10">Belongs to the cytidylate kinase family. Type 2 subfamily.</text>
</comment>